<dbReference type="Pfam" id="PF01565">
    <property type="entry name" value="FAD_binding_4"/>
    <property type="match status" value="1"/>
</dbReference>
<evidence type="ECO:0000256" key="2">
    <source>
        <dbReference type="ARBA" id="ARBA00022630"/>
    </source>
</evidence>
<gene>
    <name evidence="6" type="ORF">BDV40DRAFT_305962</name>
</gene>
<evidence type="ECO:0000313" key="7">
    <source>
        <dbReference type="Proteomes" id="UP000326950"/>
    </source>
</evidence>
<accession>A0A5N6UD89</accession>
<keyword evidence="3" id="KW-0274">FAD</keyword>
<dbReference type="EMBL" id="ML738756">
    <property type="protein sequence ID" value="KAE8156552.1"/>
    <property type="molecule type" value="Genomic_DNA"/>
</dbReference>
<evidence type="ECO:0000313" key="6">
    <source>
        <dbReference type="EMBL" id="KAE8156552.1"/>
    </source>
</evidence>
<feature type="domain" description="FAD-binding PCMH-type" evidence="5">
    <location>
        <begin position="46"/>
        <end position="218"/>
    </location>
</feature>
<evidence type="ECO:0000256" key="3">
    <source>
        <dbReference type="ARBA" id="ARBA00022827"/>
    </source>
</evidence>
<evidence type="ECO:0000259" key="5">
    <source>
        <dbReference type="PROSITE" id="PS51387"/>
    </source>
</evidence>
<dbReference type="InterPro" id="IPR050416">
    <property type="entry name" value="FAD-linked_Oxidoreductase"/>
</dbReference>
<dbReference type="InterPro" id="IPR016166">
    <property type="entry name" value="FAD-bd_PCMH"/>
</dbReference>
<name>A0A5N6UD89_ASPTM</name>
<dbReference type="PROSITE" id="PS51387">
    <property type="entry name" value="FAD_PCMH"/>
    <property type="match status" value="1"/>
</dbReference>
<evidence type="ECO:0000256" key="4">
    <source>
        <dbReference type="ARBA" id="ARBA00023002"/>
    </source>
</evidence>
<dbReference type="PANTHER" id="PTHR42973">
    <property type="entry name" value="BINDING OXIDOREDUCTASE, PUTATIVE (AFU_ORTHOLOGUE AFUA_1G17690)-RELATED"/>
    <property type="match status" value="1"/>
</dbReference>
<keyword evidence="2" id="KW-0285">Flavoprotein</keyword>
<dbReference type="SUPFAM" id="SSF56176">
    <property type="entry name" value="FAD-binding/transporter-associated domain-like"/>
    <property type="match status" value="1"/>
</dbReference>
<dbReference type="GO" id="GO:0071949">
    <property type="term" value="F:FAD binding"/>
    <property type="evidence" value="ECO:0007669"/>
    <property type="project" value="InterPro"/>
</dbReference>
<dbReference type="InterPro" id="IPR036318">
    <property type="entry name" value="FAD-bd_PCMH-like_sf"/>
</dbReference>
<reference evidence="6 7" key="1">
    <citation type="submission" date="2019-04" db="EMBL/GenBank/DDBJ databases">
        <title>Friends and foes A comparative genomics study of 23 Aspergillus species from section Flavi.</title>
        <authorList>
            <consortium name="DOE Joint Genome Institute"/>
            <person name="Kjaerbolling I."/>
            <person name="Vesth T."/>
            <person name="Frisvad J.C."/>
            <person name="Nybo J.L."/>
            <person name="Theobald S."/>
            <person name="Kildgaard S."/>
            <person name="Isbrandt T."/>
            <person name="Kuo A."/>
            <person name="Sato A."/>
            <person name="Lyhne E.K."/>
            <person name="Kogle M.E."/>
            <person name="Wiebenga A."/>
            <person name="Kun R.S."/>
            <person name="Lubbers R.J."/>
            <person name="Makela M.R."/>
            <person name="Barry K."/>
            <person name="Chovatia M."/>
            <person name="Clum A."/>
            <person name="Daum C."/>
            <person name="Haridas S."/>
            <person name="He G."/>
            <person name="LaButti K."/>
            <person name="Lipzen A."/>
            <person name="Mondo S."/>
            <person name="Riley R."/>
            <person name="Salamov A."/>
            <person name="Simmons B.A."/>
            <person name="Magnuson J.K."/>
            <person name="Henrissat B."/>
            <person name="Mortensen U.H."/>
            <person name="Larsen T.O."/>
            <person name="Devries R.P."/>
            <person name="Grigoriev I.V."/>
            <person name="Machida M."/>
            <person name="Baker S.E."/>
            <person name="Andersen M.R."/>
        </authorList>
    </citation>
    <scope>NUCLEOTIDE SEQUENCE [LARGE SCALE GENOMIC DNA]</scope>
    <source>
        <strain evidence="6 7">CBS 117626</strain>
    </source>
</reference>
<dbReference type="InterPro" id="IPR006094">
    <property type="entry name" value="Oxid_FAD_bind_N"/>
</dbReference>
<organism evidence="6 7">
    <name type="scientific">Aspergillus tamarii</name>
    <dbReference type="NCBI Taxonomy" id="41984"/>
    <lineage>
        <taxon>Eukaryota</taxon>
        <taxon>Fungi</taxon>
        <taxon>Dikarya</taxon>
        <taxon>Ascomycota</taxon>
        <taxon>Pezizomycotina</taxon>
        <taxon>Eurotiomycetes</taxon>
        <taxon>Eurotiomycetidae</taxon>
        <taxon>Eurotiales</taxon>
        <taxon>Aspergillaceae</taxon>
        <taxon>Aspergillus</taxon>
        <taxon>Aspergillus subgen. Circumdati</taxon>
    </lineage>
</organism>
<dbReference type="OrthoDB" id="2151789at2759"/>
<keyword evidence="7" id="KW-1185">Reference proteome</keyword>
<protein>
    <recommendedName>
        <fullName evidence="5">FAD-binding PCMH-type domain-containing protein</fullName>
    </recommendedName>
</protein>
<evidence type="ECO:0000256" key="1">
    <source>
        <dbReference type="ARBA" id="ARBA00005466"/>
    </source>
</evidence>
<dbReference type="GO" id="GO:0016491">
    <property type="term" value="F:oxidoreductase activity"/>
    <property type="evidence" value="ECO:0007669"/>
    <property type="project" value="UniProtKB-KW"/>
</dbReference>
<dbReference type="InterPro" id="IPR016169">
    <property type="entry name" value="FAD-bd_PCMH_sub2"/>
</dbReference>
<dbReference type="PANTHER" id="PTHR42973:SF13">
    <property type="entry name" value="FAD-BINDING PCMH-TYPE DOMAIN-CONTAINING PROTEIN"/>
    <property type="match status" value="1"/>
</dbReference>
<sequence length="483" mass="53236">MATKFNYNALSALRDAVAELCPTQVIDPSSSAFKGAQNSFWNQVQRQKTPECFFQPAEAHQVAKAMLEVVKRDCPFAIKGGGHSSNPDGCTVNAGFQFDLANLNHIEIAEDKLSVRVGPGVRWGDLFKVLEPQGVIAVGGRDYGVGVPGFIFGGGISYLSAQEGWGIDHLLAVDIVLANGQQITVDKNSHPDLNRALHGGGAHNYGIVTNLTLKLHPYQGMWGGYYAVQEDHFDAVFTAYDNYTRSLPANGKAHMIVDFFRRDGVMIAVHFMGYPEPLADPPIYDEICRIPSVGNTLRLADYSNLAAEMQNVTDSRGKRNAYWTVCMAYDLDLLRSAYTAWAQITEPYAKRLRFAFDVNHITPAMRNKGAGEGYGNVYGLEGPNEPLTNILLTSTWTDEADDEEVALVLGKLGAAIEDLSREHGKFQSFRYMNYAHQRQDVIASFGEKNKTFLKEVAAKYDPNGVFQRLQVGGFKLDGPRSTS</sequence>
<proteinExistence type="inferred from homology"/>
<dbReference type="Proteomes" id="UP000326950">
    <property type="component" value="Unassembled WGS sequence"/>
</dbReference>
<dbReference type="AlphaFoldDB" id="A0A5N6UD89"/>
<dbReference type="Gene3D" id="3.30.465.10">
    <property type="match status" value="1"/>
</dbReference>
<keyword evidence="4" id="KW-0560">Oxidoreductase</keyword>
<comment type="similarity">
    <text evidence="1">Belongs to the oxygen-dependent FAD-linked oxidoreductase family.</text>
</comment>